<protein>
    <submittedName>
        <fullName evidence="2">Uncharacterized protein</fullName>
    </submittedName>
</protein>
<accession>A0A0N0BFS1</accession>
<dbReference type="EMBL" id="KQ435797">
    <property type="protein sequence ID" value="KOX73498.1"/>
    <property type="molecule type" value="Genomic_DNA"/>
</dbReference>
<evidence type="ECO:0000256" key="1">
    <source>
        <dbReference type="SAM" id="MobiDB-lite"/>
    </source>
</evidence>
<organism evidence="2 3">
    <name type="scientific">Melipona quadrifasciata</name>
    <dbReference type="NCBI Taxonomy" id="166423"/>
    <lineage>
        <taxon>Eukaryota</taxon>
        <taxon>Metazoa</taxon>
        <taxon>Ecdysozoa</taxon>
        <taxon>Arthropoda</taxon>
        <taxon>Hexapoda</taxon>
        <taxon>Insecta</taxon>
        <taxon>Pterygota</taxon>
        <taxon>Neoptera</taxon>
        <taxon>Endopterygota</taxon>
        <taxon>Hymenoptera</taxon>
        <taxon>Apocrita</taxon>
        <taxon>Aculeata</taxon>
        <taxon>Apoidea</taxon>
        <taxon>Anthophila</taxon>
        <taxon>Apidae</taxon>
        <taxon>Melipona</taxon>
    </lineage>
</organism>
<keyword evidence="3" id="KW-1185">Reference proteome</keyword>
<sequence length="267" mass="31169">MAEDEQMVIGRRAQSFSTFFPDTVNVERENYDGPLDKLYLQEALLAEAKAERQHYSVPRDGKLIKPKGKFILTWQKILDQTPRSIPFYTQLKSHGRKRFLLSRWLAKLGCRCGAQVTLDARRWKQEREGEVIGARIDGNGMEEEEEAWRKESNAKEPPMPPTPLREPTFYVISGNFCAQRLEEACNQQQARARAVFRSVLPSAYKQRMIRTIYRNNRWHDNSPNDRVRLMLADLVLHRAVMPRMEIRRHTAQECKESPVLLSVELQD</sequence>
<evidence type="ECO:0000313" key="2">
    <source>
        <dbReference type="EMBL" id="KOX73498.1"/>
    </source>
</evidence>
<proteinExistence type="predicted"/>
<dbReference type="AlphaFoldDB" id="A0A0N0BFS1"/>
<gene>
    <name evidence="2" type="ORF">WN51_01235</name>
</gene>
<dbReference type="Proteomes" id="UP000053105">
    <property type="component" value="Unassembled WGS sequence"/>
</dbReference>
<name>A0A0N0BFS1_9HYME</name>
<feature type="region of interest" description="Disordered" evidence="1">
    <location>
        <begin position="142"/>
        <end position="164"/>
    </location>
</feature>
<evidence type="ECO:0000313" key="3">
    <source>
        <dbReference type="Proteomes" id="UP000053105"/>
    </source>
</evidence>
<reference evidence="2 3" key="1">
    <citation type="submission" date="2015-07" db="EMBL/GenBank/DDBJ databases">
        <title>The genome of Melipona quadrifasciata.</title>
        <authorList>
            <person name="Pan H."/>
            <person name="Kapheim K."/>
        </authorList>
    </citation>
    <scope>NUCLEOTIDE SEQUENCE [LARGE SCALE GENOMIC DNA]</scope>
    <source>
        <strain evidence="2">0111107301</strain>
        <tissue evidence="2">Whole body</tissue>
    </source>
</reference>